<evidence type="ECO:0000313" key="10">
    <source>
        <dbReference type="EMBL" id="SDJ14494.1"/>
    </source>
</evidence>
<feature type="transmembrane region" description="Helical" evidence="7">
    <location>
        <begin position="95"/>
        <end position="114"/>
    </location>
</feature>
<dbReference type="EMBL" id="FOHG01000019">
    <property type="protein sequence ID" value="SET04178.1"/>
    <property type="molecule type" value="Genomic_DNA"/>
</dbReference>
<dbReference type="InterPro" id="IPR004680">
    <property type="entry name" value="Cit_transptr-like_dom"/>
</dbReference>
<feature type="transmembrane region" description="Helical" evidence="7">
    <location>
        <begin position="185"/>
        <end position="202"/>
    </location>
</feature>
<dbReference type="EMBL" id="FNEH01000030">
    <property type="protein sequence ID" value="SDJ14494.1"/>
    <property type="molecule type" value="Genomic_DNA"/>
</dbReference>
<feature type="transmembrane region" description="Helical" evidence="7">
    <location>
        <begin position="304"/>
        <end position="323"/>
    </location>
</feature>
<dbReference type="RefSeq" id="WP_073158771.1">
    <property type="nucleotide sequence ID" value="NZ_FNBJ01000018.1"/>
</dbReference>
<evidence type="ECO:0000259" key="8">
    <source>
        <dbReference type="Pfam" id="PF03600"/>
    </source>
</evidence>
<protein>
    <submittedName>
        <fullName evidence="12">Sodium-dependent dicarboxylate transporter 2/3/5</fullName>
    </submittedName>
    <submittedName>
        <fullName evidence="9">Sodium:sulfate symporter transmembrane region</fullName>
    </submittedName>
</protein>
<evidence type="ECO:0000313" key="9">
    <source>
        <dbReference type="EMBL" id="SDF65324.1"/>
    </source>
</evidence>
<reference evidence="10 14" key="2">
    <citation type="submission" date="2016-10" db="EMBL/GenBank/DDBJ databases">
        <authorList>
            <person name="de Groot N.N."/>
        </authorList>
    </citation>
    <scope>NUCLEOTIDE SEQUENCE [LARGE SCALE GENOMIC DNA]</scope>
    <source>
        <strain evidence="10 14">WG7</strain>
    </source>
</reference>
<gene>
    <name evidence="12" type="ORF">C7954_10620</name>
    <name evidence="9" type="ORF">SAMN04488598_11841</name>
    <name evidence="11" type="ORF">SAMN04515652_11941</name>
    <name evidence="10" type="ORF">SAMN04515654_1303</name>
</gene>
<evidence type="ECO:0000256" key="2">
    <source>
        <dbReference type="ARBA" id="ARBA00006772"/>
    </source>
</evidence>
<dbReference type="PANTHER" id="PTHR10283">
    <property type="entry name" value="SOLUTE CARRIER FAMILY 13 MEMBER"/>
    <property type="match status" value="1"/>
</dbReference>
<proteinExistence type="inferred from homology"/>
<feature type="transmembrane region" description="Helical" evidence="7">
    <location>
        <begin position="222"/>
        <end position="246"/>
    </location>
</feature>
<dbReference type="GO" id="GO:0022857">
    <property type="term" value="F:transmembrane transporter activity"/>
    <property type="evidence" value="ECO:0007669"/>
    <property type="project" value="TreeGrafter"/>
</dbReference>
<comment type="subcellular location">
    <subcellularLocation>
        <location evidence="1">Membrane</location>
        <topology evidence="1">Multi-pass membrane protein</topology>
    </subcellularLocation>
</comment>
<sequence length="489" mass="53818">MKNDGRYMVDNFGIDMNKIKIIILGPLAFLIILLVPLSVIDMQARGGLGILIWMALWWTSGNISVVITALVPIFVTTFIPIAPVAEIVNVFSHRIVFLIAGSCAMGAAWQRWGLARRLSLKILSLIGNSARKQIWAWFLISATLSSIIADTVTAAVFVPVAVTLLKYLGYDSNSKRWNNPAATNILLAIAWGASIGSLPTPLGGGQNLLIYEFLSEAVGRKIYFYEWTIRMLPFTLIFIPFIGFYISHILQKKDMKLPGTKEIYKKELKKMGSLSKGELFSALVFIIAVAAAFLEPIYTQLFPFLDPAFIFFSLAFLLFFIPTEEEENVLSIKSMRYFPITVLIVWPSALALAKVLEFSGLAEILSSLLTFFVDGHGIIPFLIFGGVTAFLTNISTNTASAALLMPIIIKLFISQNINPVPIILLLTVSVNLSFAIASGNGCLAVSAGYGVNLKTMFKHGVIIAFFGFLISTGLAYLLDNLFSWWGILI</sequence>
<evidence type="ECO:0000313" key="15">
    <source>
        <dbReference type="Proteomes" id="UP000199519"/>
    </source>
</evidence>
<dbReference type="STRING" id="54121.SAMN04515653_11432"/>
<keyword evidence="15" id="KW-1185">Reference proteome</keyword>
<feature type="transmembrane region" description="Helical" evidence="7">
    <location>
        <begin position="398"/>
        <end position="417"/>
    </location>
</feature>
<evidence type="ECO:0000313" key="14">
    <source>
        <dbReference type="Proteomes" id="UP000198945"/>
    </source>
</evidence>
<feature type="transmembrane region" description="Helical" evidence="7">
    <location>
        <begin position="461"/>
        <end position="478"/>
    </location>
</feature>
<reference evidence="12 16" key="3">
    <citation type="submission" date="2019-03" db="EMBL/GenBank/DDBJ databases">
        <title>Subsurface microbial communities from deep shales in Ohio and West Virginia, USA.</title>
        <authorList>
            <person name="Wrighton K."/>
        </authorList>
    </citation>
    <scope>NUCLEOTIDE SEQUENCE [LARGE SCALE GENOMIC DNA]</scope>
    <source>
        <strain evidence="12 16">DSMZ 11287</strain>
    </source>
</reference>
<reference evidence="13 15" key="1">
    <citation type="submission" date="2016-10" db="EMBL/GenBank/DDBJ databases">
        <authorList>
            <person name="Varghese N."/>
            <person name="Submissions S."/>
        </authorList>
    </citation>
    <scope>NUCLEOTIDE SEQUENCE [LARGE SCALE GENOMIC DNA]</scope>
    <source>
        <strain evidence="9 15">WG2</strain>
        <strain evidence="11 13">WG5</strain>
    </source>
</reference>
<feature type="transmembrane region" description="Helical" evidence="7">
    <location>
        <begin position="60"/>
        <end position="83"/>
    </location>
</feature>
<evidence type="ECO:0000313" key="12">
    <source>
        <dbReference type="EMBL" id="TDX46378.1"/>
    </source>
</evidence>
<keyword evidence="5 7" id="KW-1133">Transmembrane helix</keyword>
<feature type="transmembrane region" description="Helical" evidence="7">
    <location>
        <begin position="134"/>
        <end position="165"/>
    </location>
</feature>
<dbReference type="AlphaFoldDB" id="A0A1M7LVB1"/>
<dbReference type="Pfam" id="PF03600">
    <property type="entry name" value="CitMHS"/>
    <property type="match status" value="1"/>
</dbReference>
<feature type="transmembrane region" description="Helical" evidence="7">
    <location>
        <begin position="21"/>
        <end position="40"/>
    </location>
</feature>
<evidence type="ECO:0000256" key="6">
    <source>
        <dbReference type="ARBA" id="ARBA00023136"/>
    </source>
</evidence>
<feature type="domain" description="Citrate transporter-like" evidence="8">
    <location>
        <begin position="56"/>
        <end position="428"/>
    </location>
</feature>
<evidence type="ECO:0000256" key="3">
    <source>
        <dbReference type="ARBA" id="ARBA00022448"/>
    </source>
</evidence>
<feature type="transmembrane region" description="Helical" evidence="7">
    <location>
        <begin position="423"/>
        <end position="449"/>
    </location>
</feature>
<evidence type="ECO:0000256" key="7">
    <source>
        <dbReference type="SAM" id="Phobius"/>
    </source>
</evidence>
<feature type="transmembrane region" description="Helical" evidence="7">
    <location>
        <begin position="335"/>
        <end position="356"/>
    </location>
</feature>
<keyword evidence="6 7" id="KW-0472">Membrane</keyword>
<feature type="transmembrane region" description="Helical" evidence="7">
    <location>
        <begin position="368"/>
        <end position="391"/>
    </location>
</feature>
<dbReference type="GeneID" id="57012090"/>
<dbReference type="Proteomes" id="UP000295472">
    <property type="component" value="Unassembled WGS sequence"/>
</dbReference>
<name>A0A1M7LVB1_9FIRM</name>
<dbReference type="Proteomes" id="UP000198612">
    <property type="component" value="Unassembled WGS sequence"/>
</dbReference>
<evidence type="ECO:0000256" key="1">
    <source>
        <dbReference type="ARBA" id="ARBA00004141"/>
    </source>
</evidence>
<dbReference type="PANTHER" id="PTHR10283:SF82">
    <property type="entry name" value="SOLUTE CARRIER FAMILY 13 MEMBER 2"/>
    <property type="match status" value="1"/>
</dbReference>
<evidence type="ECO:0000313" key="11">
    <source>
        <dbReference type="EMBL" id="SET04178.1"/>
    </source>
</evidence>
<feature type="transmembrane region" description="Helical" evidence="7">
    <location>
        <begin position="279"/>
        <end position="298"/>
    </location>
</feature>
<dbReference type="EMBL" id="FNBJ01000018">
    <property type="protein sequence ID" value="SDF65324.1"/>
    <property type="molecule type" value="Genomic_DNA"/>
</dbReference>
<accession>A0A1M7LVB1</accession>
<dbReference type="GO" id="GO:0005886">
    <property type="term" value="C:plasma membrane"/>
    <property type="evidence" value="ECO:0007669"/>
    <property type="project" value="TreeGrafter"/>
</dbReference>
<dbReference type="Proteomes" id="UP000199519">
    <property type="component" value="Unassembled WGS sequence"/>
</dbReference>
<keyword evidence="4 7" id="KW-0812">Transmembrane</keyword>
<evidence type="ECO:0000256" key="4">
    <source>
        <dbReference type="ARBA" id="ARBA00022692"/>
    </source>
</evidence>
<organism evidence="12 16">
    <name type="scientific">Halanaerobium congolense</name>
    <dbReference type="NCBI Taxonomy" id="54121"/>
    <lineage>
        <taxon>Bacteria</taxon>
        <taxon>Bacillati</taxon>
        <taxon>Bacillota</taxon>
        <taxon>Clostridia</taxon>
        <taxon>Halanaerobiales</taxon>
        <taxon>Halanaerobiaceae</taxon>
        <taxon>Halanaerobium</taxon>
    </lineage>
</organism>
<evidence type="ECO:0000256" key="5">
    <source>
        <dbReference type="ARBA" id="ARBA00022989"/>
    </source>
</evidence>
<dbReference type="EMBL" id="SOEF01000006">
    <property type="protein sequence ID" value="TDX46378.1"/>
    <property type="molecule type" value="Genomic_DNA"/>
</dbReference>
<dbReference type="OrthoDB" id="37272at2"/>
<evidence type="ECO:0000313" key="16">
    <source>
        <dbReference type="Proteomes" id="UP000295472"/>
    </source>
</evidence>
<comment type="similarity">
    <text evidence="2">Belongs to the SLC13A/DASS transporter (TC 2.A.47) family. NADC subfamily.</text>
</comment>
<evidence type="ECO:0000313" key="13">
    <source>
        <dbReference type="Proteomes" id="UP000198612"/>
    </source>
</evidence>
<dbReference type="Proteomes" id="UP000198945">
    <property type="component" value="Unassembled WGS sequence"/>
</dbReference>
<keyword evidence="3" id="KW-0813">Transport</keyword>